<dbReference type="AlphaFoldDB" id="A0AAN6JHJ5"/>
<feature type="transmembrane region" description="Helical" evidence="2">
    <location>
        <begin position="52"/>
        <end position="75"/>
    </location>
</feature>
<name>A0AAN6JHJ5_9BASI</name>
<organism evidence="3 4">
    <name type="scientific">Tilletia horrida</name>
    <dbReference type="NCBI Taxonomy" id="155126"/>
    <lineage>
        <taxon>Eukaryota</taxon>
        <taxon>Fungi</taxon>
        <taxon>Dikarya</taxon>
        <taxon>Basidiomycota</taxon>
        <taxon>Ustilaginomycotina</taxon>
        <taxon>Exobasidiomycetes</taxon>
        <taxon>Tilletiales</taxon>
        <taxon>Tilletiaceae</taxon>
        <taxon>Tilletia</taxon>
    </lineage>
</organism>
<dbReference type="Pfam" id="PF06772">
    <property type="entry name" value="LtrA"/>
    <property type="match status" value="1"/>
</dbReference>
<feature type="transmembrane region" description="Helical" evidence="2">
    <location>
        <begin position="243"/>
        <end position="260"/>
    </location>
</feature>
<keyword evidence="2" id="KW-0812">Transmembrane</keyword>
<feature type="transmembrane region" description="Helical" evidence="2">
    <location>
        <begin position="103"/>
        <end position="121"/>
    </location>
</feature>
<comment type="caution">
    <text evidence="3">The sequence shown here is derived from an EMBL/GenBank/DDBJ whole genome shotgun (WGS) entry which is preliminary data.</text>
</comment>
<dbReference type="PANTHER" id="PTHR36840">
    <property type="entry name" value="BLL5714 PROTEIN"/>
    <property type="match status" value="1"/>
</dbReference>
<evidence type="ECO:0000313" key="4">
    <source>
        <dbReference type="Proteomes" id="UP001176521"/>
    </source>
</evidence>
<proteinExistence type="predicted"/>
<feature type="transmembrane region" description="Helical" evidence="2">
    <location>
        <begin position="133"/>
        <end position="151"/>
    </location>
</feature>
<accession>A0AAN6JHJ5</accession>
<dbReference type="PANTHER" id="PTHR36840:SF1">
    <property type="entry name" value="BLL5714 PROTEIN"/>
    <property type="match status" value="1"/>
</dbReference>
<dbReference type="Proteomes" id="UP001176521">
    <property type="component" value="Unassembled WGS sequence"/>
</dbReference>
<dbReference type="EMBL" id="JAPDMQ010000747">
    <property type="protein sequence ID" value="KAK0520803.1"/>
    <property type="molecule type" value="Genomic_DNA"/>
</dbReference>
<feature type="transmembrane region" description="Helical" evidence="2">
    <location>
        <begin position="266"/>
        <end position="284"/>
    </location>
</feature>
<evidence type="ECO:0000256" key="2">
    <source>
        <dbReference type="SAM" id="Phobius"/>
    </source>
</evidence>
<feature type="non-terminal residue" evidence="3">
    <location>
        <position position="1"/>
    </location>
</feature>
<reference evidence="3" key="1">
    <citation type="journal article" date="2023" name="PhytoFront">
        <title>Draft Genome Resources of Seven Strains of Tilletia horrida, Causal Agent of Kernel Smut of Rice.</title>
        <authorList>
            <person name="Khanal S."/>
            <person name="Antony Babu S."/>
            <person name="Zhou X.G."/>
        </authorList>
    </citation>
    <scope>NUCLEOTIDE SEQUENCE</scope>
    <source>
        <strain evidence="3">TX3</strain>
    </source>
</reference>
<keyword evidence="2" id="KW-1133">Transmembrane helix</keyword>
<evidence type="ECO:0000313" key="3">
    <source>
        <dbReference type="EMBL" id="KAK0520803.1"/>
    </source>
</evidence>
<feature type="region of interest" description="Disordered" evidence="1">
    <location>
        <begin position="334"/>
        <end position="355"/>
    </location>
</feature>
<feature type="compositionally biased region" description="Low complexity" evidence="1">
    <location>
        <begin position="346"/>
        <end position="355"/>
    </location>
</feature>
<feature type="transmembrane region" description="Helical" evidence="2">
    <location>
        <begin position="204"/>
        <end position="222"/>
    </location>
</feature>
<feature type="transmembrane region" description="Helical" evidence="2">
    <location>
        <begin position="171"/>
        <end position="192"/>
    </location>
</feature>
<sequence length="443" mass="48422">FFLVAKAVRLLLYLVYGAFLPKFRKALWLNGLALALIAAVNIPLIFVTTPGLIIFLWTAGIAVEIFSRYFIALGLQVMHARQKHRGQTSYIPAASIEHIMERMVLFTILIIGEAILVSNYSSTEGTFGLSKEFGRSALAITLAFEICWLFFDADAARVFVHALRRNWFTSISFTTIHLPLCASLILMASALHVLVTQEEVAQGYLWYFSGSLSVTILCIAGIGMLHHSLDRHGSALMPHYVRIFWRLVASVIIACMPLKAHWTTLGFLAVHVAILAWLVAFETIGKVGAVGKRYDEHKAGELKAARAALYASERKREEGAVPAGAGGGAAGAGTGFSMQPMGEKPGAGAAGAPPGAAAYAVPPGESPFLAPGEHSSMRDRLFYRMRRLNKDWTVRAPRRASWHEYEDLTGAERGEEDVGIESELGKLQVKEVSSGQRWAYAVS</sequence>
<feature type="transmembrane region" description="Helical" evidence="2">
    <location>
        <begin position="27"/>
        <end position="46"/>
    </location>
</feature>
<evidence type="ECO:0000256" key="1">
    <source>
        <dbReference type="SAM" id="MobiDB-lite"/>
    </source>
</evidence>
<keyword evidence="2" id="KW-0472">Membrane</keyword>
<protein>
    <submittedName>
        <fullName evidence="3">Uncharacterized protein</fullName>
    </submittedName>
</protein>
<gene>
    <name evidence="3" type="ORF">OC842_006986</name>
</gene>
<dbReference type="InterPro" id="IPR010640">
    <property type="entry name" value="Low_temperature_requirement_A"/>
</dbReference>
<keyword evidence="4" id="KW-1185">Reference proteome</keyword>